<accession>A0A916QD19</accession>
<dbReference type="PANTHER" id="PTHR18901">
    <property type="entry name" value="2-DEOXYGLUCOSE-6-PHOSPHATE PHOSPHATASE 2"/>
    <property type="match status" value="1"/>
</dbReference>
<dbReference type="NCBIfam" id="TIGR01509">
    <property type="entry name" value="HAD-SF-IA-v3"/>
    <property type="match status" value="1"/>
</dbReference>
<dbReference type="SFLD" id="SFLDS00003">
    <property type="entry name" value="Haloacid_Dehalogenase"/>
    <property type="match status" value="1"/>
</dbReference>
<dbReference type="NCBIfam" id="TIGR01549">
    <property type="entry name" value="HAD-SF-IA-v1"/>
    <property type="match status" value="1"/>
</dbReference>
<dbReference type="Pfam" id="PF13419">
    <property type="entry name" value="HAD_2"/>
    <property type="match status" value="1"/>
</dbReference>
<dbReference type="InterPro" id="IPR023198">
    <property type="entry name" value="PGP-like_dom2"/>
</dbReference>
<dbReference type="SUPFAM" id="SSF56784">
    <property type="entry name" value="HAD-like"/>
    <property type="match status" value="1"/>
</dbReference>
<dbReference type="EMBL" id="BLYI01000062">
    <property type="protein sequence ID" value="GFO86418.1"/>
    <property type="molecule type" value="Genomic_DNA"/>
</dbReference>
<dbReference type="RefSeq" id="WP_201312059.1">
    <property type="nucleotide sequence ID" value="NZ_BLYI01000062.1"/>
</dbReference>
<dbReference type="PANTHER" id="PTHR18901:SF38">
    <property type="entry name" value="PSEUDOURIDINE-5'-PHOSPHATASE"/>
    <property type="match status" value="1"/>
</dbReference>
<sequence length="235" mass="26739">MEQLRLQSLQAVVFDMDGLMFDSERYIQTAWNQAGTILGYGTLGDHIEKTLGFNGTKRREFFLDLCGQDFPYDEFLELYRSLYFDRVRKEGIPAKEGLHETLEILKELGIPMGVATSSSRENTLKNLEREKITDYFETVITGDMIRHGKPEPDIYLEACRQLKAEPRYAIALEDAVNGIKAAARAGMMPVMIPDLIKDTTQVDDLLFGKYRSLSEFAKEIRNSLGHPEGKEGEED</sequence>
<dbReference type="InterPro" id="IPR006439">
    <property type="entry name" value="HAD-SF_hydro_IA"/>
</dbReference>
<evidence type="ECO:0000313" key="1">
    <source>
        <dbReference type="EMBL" id="GFO86418.1"/>
    </source>
</evidence>
<name>A0A916QD19_9FIRM</name>
<organism evidence="1 2">
    <name type="scientific">Anaerostipes butyraticus</name>
    <dbReference type="NCBI Taxonomy" id="645466"/>
    <lineage>
        <taxon>Bacteria</taxon>
        <taxon>Bacillati</taxon>
        <taxon>Bacillota</taxon>
        <taxon>Clostridia</taxon>
        <taxon>Lachnospirales</taxon>
        <taxon>Lachnospiraceae</taxon>
        <taxon>Anaerostipes</taxon>
    </lineage>
</organism>
<proteinExistence type="predicted"/>
<protein>
    <submittedName>
        <fullName evidence="1">Phosphorylated carbohydrates phosphatase</fullName>
    </submittedName>
</protein>
<dbReference type="CDD" id="cd07505">
    <property type="entry name" value="HAD_BPGM-like"/>
    <property type="match status" value="1"/>
</dbReference>
<evidence type="ECO:0000313" key="2">
    <source>
        <dbReference type="Proteomes" id="UP000613208"/>
    </source>
</evidence>
<dbReference type="AlphaFoldDB" id="A0A916QD19"/>
<dbReference type="InterPro" id="IPR036412">
    <property type="entry name" value="HAD-like_sf"/>
</dbReference>
<dbReference type="Gene3D" id="1.10.150.240">
    <property type="entry name" value="Putative phosphatase, domain 2"/>
    <property type="match status" value="1"/>
</dbReference>
<gene>
    <name evidence="1" type="ORF">ANBU17_27650</name>
</gene>
<dbReference type="Gene3D" id="3.40.50.1000">
    <property type="entry name" value="HAD superfamily/HAD-like"/>
    <property type="match status" value="1"/>
</dbReference>
<keyword evidence="2" id="KW-1185">Reference proteome</keyword>
<dbReference type="Proteomes" id="UP000613208">
    <property type="component" value="Unassembled WGS sequence"/>
</dbReference>
<dbReference type="InterPro" id="IPR023214">
    <property type="entry name" value="HAD_sf"/>
</dbReference>
<dbReference type="SFLD" id="SFLDG01129">
    <property type="entry name" value="C1.5:_HAD__Beta-PGM__Phosphata"/>
    <property type="match status" value="1"/>
</dbReference>
<comment type="caution">
    <text evidence="1">The sequence shown here is derived from an EMBL/GenBank/DDBJ whole genome shotgun (WGS) entry which is preliminary data.</text>
</comment>
<dbReference type="SFLD" id="SFLDG01135">
    <property type="entry name" value="C1.5.6:_HAD__Beta-PGM__Phospha"/>
    <property type="match status" value="1"/>
</dbReference>
<reference evidence="1" key="1">
    <citation type="submission" date="2020-06" db="EMBL/GenBank/DDBJ databases">
        <title>Characterization of fructooligosaccharide metabolism and fructooligosaccharide-degrading enzymes in human commensal butyrate producers.</title>
        <authorList>
            <person name="Tanno H."/>
            <person name="Fujii T."/>
            <person name="Hirano K."/>
            <person name="Maeno S."/>
            <person name="Tonozuka T."/>
            <person name="Sakamoto M."/>
            <person name="Ohkuma M."/>
            <person name="Tochio T."/>
            <person name="Endo A."/>
        </authorList>
    </citation>
    <scope>NUCLEOTIDE SEQUENCE</scope>
    <source>
        <strain evidence="1">JCM 17466</strain>
    </source>
</reference>
<dbReference type="PRINTS" id="PR00413">
    <property type="entry name" value="HADHALOGNASE"/>
</dbReference>
<dbReference type="InterPro" id="IPR041492">
    <property type="entry name" value="HAD_2"/>
</dbReference>